<comment type="catalytic activity">
    <reaction evidence="1">
        <text>ATP + protein L-histidine = ADP + protein N-phospho-L-histidine.</text>
        <dbReference type="EC" id="2.7.13.3"/>
    </reaction>
</comment>
<evidence type="ECO:0000256" key="9">
    <source>
        <dbReference type="ARBA" id="ARBA00023012"/>
    </source>
</evidence>
<dbReference type="SMART" id="SM00387">
    <property type="entry name" value="HATPase_c"/>
    <property type="match status" value="1"/>
</dbReference>
<evidence type="ECO:0000256" key="4">
    <source>
        <dbReference type="ARBA" id="ARBA00022553"/>
    </source>
</evidence>
<dbReference type="InterPro" id="IPR003660">
    <property type="entry name" value="HAMP_dom"/>
</dbReference>
<dbReference type="SUPFAM" id="SSF47384">
    <property type="entry name" value="Homodimeric domain of signal transducing histidine kinase"/>
    <property type="match status" value="1"/>
</dbReference>
<dbReference type="InterPro" id="IPR004358">
    <property type="entry name" value="Sig_transdc_His_kin-like_C"/>
</dbReference>
<dbReference type="PANTHER" id="PTHR45436:SF5">
    <property type="entry name" value="SENSOR HISTIDINE KINASE TRCS"/>
    <property type="match status" value="1"/>
</dbReference>
<dbReference type="SUPFAM" id="SSF158472">
    <property type="entry name" value="HAMP domain-like"/>
    <property type="match status" value="1"/>
</dbReference>
<dbReference type="PANTHER" id="PTHR45436">
    <property type="entry name" value="SENSOR HISTIDINE KINASE YKOH"/>
    <property type="match status" value="1"/>
</dbReference>
<evidence type="ECO:0000256" key="10">
    <source>
        <dbReference type="ARBA" id="ARBA00023136"/>
    </source>
</evidence>
<evidence type="ECO:0000256" key="8">
    <source>
        <dbReference type="ARBA" id="ARBA00022989"/>
    </source>
</evidence>
<comment type="caution">
    <text evidence="14">The sequence shown here is derived from an EMBL/GenBank/DDBJ whole genome shotgun (WGS) entry which is preliminary data.</text>
</comment>
<keyword evidence="9" id="KW-0902">Two-component regulatory system</keyword>
<dbReference type="CDD" id="cd06225">
    <property type="entry name" value="HAMP"/>
    <property type="match status" value="1"/>
</dbReference>
<keyword evidence="6 11" id="KW-0812">Transmembrane</keyword>
<evidence type="ECO:0000256" key="5">
    <source>
        <dbReference type="ARBA" id="ARBA00022679"/>
    </source>
</evidence>
<feature type="transmembrane region" description="Helical" evidence="11">
    <location>
        <begin position="156"/>
        <end position="178"/>
    </location>
</feature>
<feature type="domain" description="HAMP" evidence="13">
    <location>
        <begin position="182"/>
        <end position="235"/>
    </location>
</feature>
<evidence type="ECO:0000256" key="11">
    <source>
        <dbReference type="SAM" id="Phobius"/>
    </source>
</evidence>
<dbReference type="InterPro" id="IPR036890">
    <property type="entry name" value="HATPase_C_sf"/>
</dbReference>
<dbReference type="SMART" id="SM00304">
    <property type="entry name" value="HAMP"/>
    <property type="match status" value="1"/>
</dbReference>
<evidence type="ECO:0000259" key="13">
    <source>
        <dbReference type="PROSITE" id="PS50885"/>
    </source>
</evidence>
<dbReference type="EMBL" id="JAGSXH010000070">
    <property type="protein sequence ID" value="MBS2965111.1"/>
    <property type="molecule type" value="Genomic_DNA"/>
</dbReference>
<keyword evidence="10 11" id="KW-0472">Membrane</keyword>
<evidence type="ECO:0000256" key="3">
    <source>
        <dbReference type="ARBA" id="ARBA00012438"/>
    </source>
</evidence>
<keyword evidence="7 14" id="KW-0418">Kinase</keyword>
<evidence type="ECO:0000256" key="7">
    <source>
        <dbReference type="ARBA" id="ARBA00022777"/>
    </source>
</evidence>
<keyword evidence="5" id="KW-0808">Transferase</keyword>
<dbReference type="SUPFAM" id="SSF55874">
    <property type="entry name" value="ATPase domain of HSP90 chaperone/DNA topoisomerase II/histidine kinase"/>
    <property type="match status" value="1"/>
</dbReference>
<dbReference type="RefSeq" id="WP_211469466.1">
    <property type="nucleotide sequence ID" value="NZ_JAGSXH010000070.1"/>
</dbReference>
<evidence type="ECO:0000256" key="2">
    <source>
        <dbReference type="ARBA" id="ARBA00004236"/>
    </source>
</evidence>
<dbReference type="GO" id="GO:0000155">
    <property type="term" value="F:phosphorelay sensor kinase activity"/>
    <property type="evidence" value="ECO:0007669"/>
    <property type="project" value="InterPro"/>
</dbReference>
<dbReference type="Pfam" id="PF02518">
    <property type="entry name" value="HATPase_c"/>
    <property type="match status" value="1"/>
</dbReference>
<feature type="domain" description="Histidine kinase" evidence="12">
    <location>
        <begin position="243"/>
        <end position="457"/>
    </location>
</feature>
<keyword evidence="15" id="KW-1185">Reference proteome</keyword>
<name>A0A8J7WMI1_9ACTN</name>
<organism evidence="14 15">
    <name type="scientific">Actinocrinis puniceicyclus</name>
    <dbReference type="NCBI Taxonomy" id="977794"/>
    <lineage>
        <taxon>Bacteria</taxon>
        <taxon>Bacillati</taxon>
        <taxon>Actinomycetota</taxon>
        <taxon>Actinomycetes</taxon>
        <taxon>Catenulisporales</taxon>
        <taxon>Actinospicaceae</taxon>
        <taxon>Actinocrinis</taxon>
    </lineage>
</organism>
<evidence type="ECO:0000259" key="12">
    <source>
        <dbReference type="PROSITE" id="PS50109"/>
    </source>
</evidence>
<dbReference type="PROSITE" id="PS50885">
    <property type="entry name" value="HAMP"/>
    <property type="match status" value="1"/>
</dbReference>
<dbReference type="CDD" id="cd00075">
    <property type="entry name" value="HATPase"/>
    <property type="match status" value="1"/>
</dbReference>
<proteinExistence type="predicted"/>
<dbReference type="InterPro" id="IPR050428">
    <property type="entry name" value="TCS_sensor_his_kinase"/>
</dbReference>
<comment type="subcellular location">
    <subcellularLocation>
        <location evidence="2">Cell membrane</location>
    </subcellularLocation>
</comment>
<dbReference type="SMART" id="SM00388">
    <property type="entry name" value="HisKA"/>
    <property type="match status" value="1"/>
</dbReference>
<dbReference type="EC" id="2.7.13.3" evidence="3"/>
<dbReference type="Proteomes" id="UP000677913">
    <property type="component" value="Unassembled WGS sequence"/>
</dbReference>
<dbReference type="InterPro" id="IPR003594">
    <property type="entry name" value="HATPase_dom"/>
</dbReference>
<evidence type="ECO:0000313" key="14">
    <source>
        <dbReference type="EMBL" id="MBS2965111.1"/>
    </source>
</evidence>
<dbReference type="InterPro" id="IPR003661">
    <property type="entry name" value="HisK_dim/P_dom"/>
</dbReference>
<dbReference type="InterPro" id="IPR036097">
    <property type="entry name" value="HisK_dim/P_sf"/>
</dbReference>
<evidence type="ECO:0000256" key="6">
    <source>
        <dbReference type="ARBA" id="ARBA00022692"/>
    </source>
</evidence>
<dbReference type="InterPro" id="IPR005467">
    <property type="entry name" value="His_kinase_dom"/>
</dbReference>
<gene>
    <name evidence="14" type="ORF">KGA66_18785</name>
</gene>
<dbReference type="CDD" id="cd00082">
    <property type="entry name" value="HisKA"/>
    <property type="match status" value="1"/>
</dbReference>
<dbReference type="PROSITE" id="PS50109">
    <property type="entry name" value="HIS_KIN"/>
    <property type="match status" value="1"/>
</dbReference>
<protein>
    <recommendedName>
        <fullName evidence="3">histidine kinase</fullName>
        <ecNumber evidence="3">2.7.13.3</ecNumber>
    </recommendedName>
</protein>
<dbReference type="GO" id="GO:0005886">
    <property type="term" value="C:plasma membrane"/>
    <property type="evidence" value="ECO:0007669"/>
    <property type="project" value="UniProtKB-SubCell"/>
</dbReference>
<dbReference type="Gene3D" id="1.10.287.130">
    <property type="match status" value="1"/>
</dbReference>
<keyword evidence="4" id="KW-0597">Phosphoprotein</keyword>
<reference evidence="14" key="1">
    <citation type="submission" date="2021-04" db="EMBL/GenBank/DDBJ databases">
        <title>Genome based classification of Actinospica acidithermotolerans sp. nov., an actinobacterium isolated from an Indonesian hot spring.</title>
        <authorList>
            <person name="Kusuma A.B."/>
            <person name="Putra K.E."/>
            <person name="Nafisah S."/>
            <person name="Loh J."/>
            <person name="Nouioui I."/>
            <person name="Goodfellow M."/>
        </authorList>
    </citation>
    <scope>NUCLEOTIDE SEQUENCE</scope>
    <source>
        <strain evidence="14">DSM 45618</strain>
    </source>
</reference>
<dbReference type="Gene3D" id="6.10.340.10">
    <property type="match status" value="1"/>
</dbReference>
<dbReference type="AlphaFoldDB" id="A0A8J7WMI1"/>
<keyword evidence="8 11" id="KW-1133">Transmembrane helix</keyword>
<evidence type="ECO:0000256" key="1">
    <source>
        <dbReference type="ARBA" id="ARBA00000085"/>
    </source>
</evidence>
<dbReference type="Pfam" id="PF00672">
    <property type="entry name" value="HAMP"/>
    <property type="match status" value="1"/>
</dbReference>
<accession>A0A8J7WMI1</accession>
<evidence type="ECO:0000313" key="15">
    <source>
        <dbReference type="Proteomes" id="UP000677913"/>
    </source>
</evidence>
<sequence>MSRRIAMTFAALIAALLVLAVVPVGVAVDAKERESFRFDAISAARQVSASAEEYLVDHHSPDSMNKALAETAEHGDCVAVYKADDTLLSSAGCPQATDSQARALIAAVRATRADELERTAQDGGWLQAAVPISDSDKYSGTVVFARSSDELDDHIAVLWVWLGLTGLGVLALGVVLALRLARWVSRPLSGLGSAAARLGDGDLDVRAETRHGPAEVRALAATFNRMAEHTQTLVHGHRAWVADVSHQLRTPLTALRLRLDVLAGESQGETAVELAGALEEIARLSRLVDGLLAVARAEGRVPRREPVDVGAVAAERVAAWEPVARERRIELVPAGAAAGPGAAGPGAMARLGPGDLEQMLDNVLANALEAVPDGGRVLVTVARADRRVLLRVIDNGPGMDEQAKQVAFHRFANAGARGSGLGLAIVHRLVNADGGSVRLTDSAGGGLTVELDLPSES</sequence>
<dbReference type="Gene3D" id="3.30.565.10">
    <property type="entry name" value="Histidine kinase-like ATPase, C-terminal domain"/>
    <property type="match status" value="1"/>
</dbReference>
<dbReference type="PRINTS" id="PR00344">
    <property type="entry name" value="BCTRLSENSOR"/>
</dbReference>
<dbReference type="Pfam" id="PF00512">
    <property type="entry name" value="HisKA"/>
    <property type="match status" value="1"/>
</dbReference>